<dbReference type="SUPFAM" id="SSF56349">
    <property type="entry name" value="DNA breaking-rejoining enzymes"/>
    <property type="match status" value="1"/>
</dbReference>
<feature type="domain" description="Tyr recombinase" evidence="6">
    <location>
        <begin position="203"/>
        <end position="394"/>
    </location>
</feature>
<evidence type="ECO:0000259" key="6">
    <source>
        <dbReference type="PROSITE" id="PS51898"/>
    </source>
</evidence>
<dbReference type="InterPro" id="IPR050808">
    <property type="entry name" value="Phage_Integrase"/>
</dbReference>
<evidence type="ECO:0000313" key="9">
    <source>
        <dbReference type="Proteomes" id="UP000541347"/>
    </source>
</evidence>
<protein>
    <submittedName>
        <fullName evidence="8">Integrase arm-type DNA-binding domain-containing protein</fullName>
    </submittedName>
</protein>
<evidence type="ECO:0000259" key="7">
    <source>
        <dbReference type="PROSITE" id="PS51900"/>
    </source>
</evidence>
<keyword evidence="2" id="KW-0229">DNA integration</keyword>
<gene>
    <name evidence="8" type="ORF">GWI71_09040</name>
</gene>
<keyword evidence="3 5" id="KW-0238">DNA-binding</keyword>
<dbReference type="PANTHER" id="PTHR30629">
    <property type="entry name" value="PROPHAGE INTEGRASE"/>
    <property type="match status" value="1"/>
</dbReference>
<dbReference type="PROSITE" id="PS51900">
    <property type="entry name" value="CB"/>
    <property type="match status" value="1"/>
</dbReference>
<comment type="similarity">
    <text evidence="1">Belongs to the 'phage' integrase family.</text>
</comment>
<evidence type="ECO:0000256" key="1">
    <source>
        <dbReference type="ARBA" id="ARBA00008857"/>
    </source>
</evidence>
<dbReference type="InterPro" id="IPR025166">
    <property type="entry name" value="Integrase_DNA_bind_dom"/>
</dbReference>
<dbReference type="InterPro" id="IPR044068">
    <property type="entry name" value="CB"/>
</dbReference>
<dbReference type="Pfam" id="PF13356">
    <property type="entry name" value="Arm-DNA-bind_3"/>
    <property type="match status" value="1"/>
</dbReference>
<evidence type="ECO:0000313" key="8">
    <source>
        <dbReference type="EMBL" id="NBN63822.1"/>
    </source>
</evidence>
<dbReference type="Gene3D" id="1.10.443.10">
    <property type="entry name" value="Intergrase catalytic core"/>
    <property type="match status" value="1"/>
</dbReference>
<dbReference type="PANTHER" id="PTHR30629:SF2">
    <property type="entry name" value="PROPHAGE INTEGRASE INTS-RELATED"/>
    <property type="match status" value="1"/>
</dbReference>
<sequence>MLSDAKIKKAKATDKPLKMADGHGLTLYVTPAGGKIWRLRYRLEGKEQQLVLGHYPLMSLAEARDARDDARKILATGGNPAVDRKAKAQAQVEESGNTFEKIAREWHTLNLPKWTEKHGADVLVTLERDVFPAIGAIPIKDVTPVALLDALRAVEGRGAIETARRLRQRCSGVFGYAIATGRGTNDPAAQIEKAMAPLPPKGRQPAIVESFEKVREIIMRVDETPAHPVTKLAHRLLALTVVRPGTLITTPWSEFEDLAEADPTWVVPAERMKLLKGHKHDEARDHFMPLTPHAIEVIGALRKLTGRGPYVFPNGRHSHKVMSENAIGYLLNRAGYHHKHVPHGWRASFSTLMNEQRPRDRLFIDMALAHISKGEVEAAYNRAQHMKLRREIMTEWADNLIVGLMPLEQVVKMPRRA</sequence>
<dbReference type="EMBL" id="JAABLP010000002">
    <property type="protein sequence ID" value="NBN63822.1"/>
    <property type="molecule type" value="Genomic_DNA"/>
</dbReference>
<dbReference type="Pfam" id="PF22022">
    <property type="entry name" value="Phage_int_M"/>
    <property type="match status" value="1"/>
</dbReference>
<dbReference type="RefSeq" id="WP_161675781.1">
    <property type="nucleotide sequence ID" value="NZ_JAABLP010000002.1"/>
</dbReference>
<dbReference type="InterPro" id="IPR013762">
    <property type="entry name" value="Integrase-like_cat_sf"/>
</dbReference>
<evidence type="ECO:0000256" key="3">
    <source>
        <dbReference type="ARBA" id="ARBA00023125"/>
    </source>
</evidence>
<dbReference type="InterPro" id="IPR011010">
    <property type="entry name" value="DNA_brk_join_enz"/>
</dbReference>
<dbReference type="Proteomes" id="UP000541347">
    <property type="component" value="Unassembled WGS sequence"/>
</dbReference>
<evidence type="ECO:0000256" key="4">
    <source>
        <dbReference type="ARBA" id="ARBA00023172"/>
    </source>
</evidence>
<dbReference type="InterPro" id="IPR010998">
    <property type="entry name" value="Integrase_recombinase_N"/>
</dbReference>
<dbReference type="InterPro" id="IPR053876">
    <property type="entry name" value="Phage_int_M"/>
</dbReference>
<dbReference type="InterPro" id="IPR038488">
    <property type="entry name" value="Integrase_DNA-bd_sf"/>
</dbReference>
<dbReference type="GO" id="GO:0003677">
    <property type="term" value="F:DNA binding"/>
    <property type="evidence" value="ECO:0007669"/>
    <property type="project" value="UniProtKB-KW"/>
</dbReference>
<reference evidence="8 9" key="1">
    <citation type="submission" date="2020-01" db="EMBL/GenBank/DDBJ databases">
        <authorList>
            <person name="Peng S.Y."/>
            <person name="Li J."/>
            <person name="Wang M."/>
            <person name="Wang L."/>
            <person name="Wang C.Q."/>
            <person name="Wang J.R."/>
        </authorList>
    </citation>
    <scope>NUCLEOTIDE SEQUENCE [LARGE SCALE GENOMIC DNA]</scope>
    <source>
        <strain evidence="8 9">XCT-34</strain>
    </source>
</reference>
<accession>A0ABW9ZG52</accession>
<dbReference type="PROSITE" id="PS51898">
    <property type="entry name" value="TYR_RECOMBINASE"/>
    <property type="match status" value="1"/>
</dbReference>
<evidence type="ECO:0000256" key="2">
    <source>
        <dbReference type="ARBA" id="ARBA00022908"/>
    </source>
</evidence>
<feature type="domain" description="Core-binding (CB)" evidence="7">
    <location>
        <begin position="97"/>
        <end position="178"/>
    </location>
</feature>
<dbReference type="InterPro" id="IPR002104">
    <property type="entry name" value="Integrase_catalytic"/>
</dbReference>
<keyword evidence="9" id="KW-1185">Reference proteome</keyword>
<dbReference type="CDD" id="cd00801">
    <property type="entry name" value="INT_P4_C"/>
    <property type="match status" value="1"/>
</dbReference>
<dbReference type="Gene3D" id="3.30.160.390">
    <property type="entry name" value="Integrase, DNA-binding domain"/>
    <property type="match status" value="1"/>
</dbReference>
<name>A0ABW9ZG52_9HYPH</name>
<keyword evidence="4" id="KW-0233">DNA recombination</keyword>
<comment type="caution">
    <text evidence="8">The sequence shown here is derived from an EMBL/GenBank/DDBJ whole genome shotgun (WGS) entry which is preliminary data.</text>
</comment>
<proteinExistence type="inferred from homology"/>
<evidence type="ECO:0000256" key="5">
    <source>
        <dbReference type="PROSITE-ProRule" id="PRU01248"/>
    </source>
</evidence>
<organism evidence="8 9">
    <name type="scientific">Pannonibacter tanglangensis</name>
    <dbReference type="NCBI Taxonomy" id="2750084"/>
    <lineage>
        <taxon>Bacteria</taxon>
        <taxon>Pseudomonadati</taxon>
        <taxon>Pseudomonadota</taxon>
        <taxon>Alphaproteobacteria</taxon>
        <taxon>Hyphomicrobiales</taxon>
        <taxon>Stappiaceae</taxon>
        <taxon>Pannonibacter</taxon>
    </lineage>
</organism>
<dbReference type="Gene3D" id="1.10.150.130">
    <property type="match status" value="1"/>
</dbReference>